<evidence type="ECO:0000313" key="4">
    <source>
        <dbReference type="Proteomes" id="UP001163882"/>
    </source>
</evidence>
<dbReference type="InterPro" id="IPR027417">
    <property type="entry name" value="P-loop_NTPase"/>
</dbReference>
<feature type="domain" description="AAA+ ATPase" evidence="2">
    <location>
        <begin position="196"/>
        <end position="343"/>
    </location>
</feature>
<feature type="region of interest" description="Disordered" evidence="1">
    <location>
        <begin position="112"/>
        <end position="135"/>
    </location>
</feature>
<evidence type="ECO:0000259" key="2">
    <source>
        <dbReference type="SMART" id="SM00382"/>
    </source>
</evidence>
<dbReference type="SUPFAM" id="SSF52540">
    <property type="entry name" value="P-loop containing nucleoside triphosphate hydrolases"/>
    <property type="match status" value="1"/>
</dbReference>
<reference evidence="3" key="1">
    <citation type="submission" date="2022-10" db="EMBL/GenBank/DDBJ databases">
        <title>YIM 151497 complete genome.</title>
        <authorList>
            <person name="Chen X."/>
        </authorList>
    </citation>
    <scope>NUCLEOTIDE SEQUENCE</scope>
    <source>
        <strain evidence="3">YIM 151497</strain>
    </source>
</reference>
<dbReference type="InterPro" id="IPR003959">
    <property type="entry name" value="ATPase_AAA_core"/>
</dbReference>
<protein>
    <submittedName>
        <fullName evidence="3">AAA family ATPase</fullName>
    </submittedName>
</protein>
<name>A0ABY6IW89_9HYPH</name>
<keyword evidence="4" id="KW-1185">Reference proteome</keyword>
<evidence type="ECO:0000313" key="3">
    <source>
        <dbReference type="EMBL" id="UYQ73455.1"/>
    </source>
</evidence>
<dbReference type="InterPro" id="IPR003593">
    <property type="entry name" value="AAA+_ATPase"/>
</dbReference>
<dbReference type="PANTHER" id="PTHR43718">
    <property type="entry name" value="LON PROTEASE"/>
    <property type="match status" value="1"/>
</dbReference>
<dbReference type="SMART" id="SM00382">
    <property type="entry name" value="AAA"/>
    <property type="match status" value="1"/>
</dbReference>
<evidence type="ECO:0000256" key="1">
    <source>
        <dbReference type="SAM" id="MobiDB-lite"/>
    </source>
</evidence>
<dbReference type="Proteomes" id="UP001163882">
    <property type="component" value="Chromosome"/>
</dbReference>
<proteinExistence type="predicted"/>
<gene>
    <name evidence="3" type="ORF">OF122_06785</name>
</gene>
<organism evidence="3 4">
    <name type="scientific">Pelagibacterium flavum</name>
    <dbReference type="NCBI Taxonomy" id="2984530"/>
    <lineage>
        <taxon>Bacteria</taxon>
        <taxon>Pseudomonadati</taxon>
        <taxon>Pseudomonadota</taxon>
        <taxon>Alphaproteobacteria</taxon>
        <taxon>Hyphomicrobiales</taxon>
        <taxon>Devosiaceae</taxon>
        <taxon>Pelagibacterium</taxon>
    </lineage>
</organism>
<accession>A0ABY6IW89</accession>
<dbReference type="InterPro" id="IPR027065">
    <property type="entry name" value="Lon_Prtase"/>
</dbReference>
<dbReference type="RefSeq" id="WP_264227038.1">
    <property type="nucleotide sequence ID" value="NZ_CP107716.1"/>
</dbReference>
<dbReference type="EMBL" id="CP107716">
    <property type="protein sequence ID" value="UYQ73455.1"/>
    <property type="molecule type" value="Genomic_DNA"/>
</dbReference>
<dbReference type="PANTHER" id="PTHR43718:SF2">
    <property type="entry name" value="LON PROTEASE HOMOLOG, MITOCHONDRIAL"/>
    <property type="match status" value="1"/>
</dbReference>
<sequence length="411" mass="45130">MLSDDDAVAEICEEDTSRFHDLRALFQSAFISGLRFQSSHGFLREEWRAGAMDDIVEGALDTFRRQRDALVLYEGALEAADQAESEKQKRLEEIFEEHADVLRLVDEDRAESPRAGGDFGRPKTHEVPVIPPLETAGGKDRKNIRDLFKATAGKALPLVTRGGVGSHFAALAGRWPHLDDEIEQILMDLSVQDPIWIRPTILVGGAGTGKSSLARGIGKQLGLHTTVFNAAGVSDGMFGGISANWSSAGCSIPLQCVNSSKTANPLIVLDEIDKAGTGRYNGNLIDTLLAFLDRGNARAFRDPALETEVDLSWVSYILTANSLDGIPMPLRDRCRVIPIPDPDFQHVGDLVKHIVEDIAEEQGLDRRWYPPLAEDEMSIVKEAWGGGSVRKLRRAVEVLLQGRDQLMMARA</sequence>
<dbReference type="Pfam" id="PF00004">
    <property type="entry name" value="AAA"/>
    <property type="match status" value="1"/>
</dbReference>
<dbReference type="Gene3D" id="3.40.50.300">
    <property type="entry name" value="P-loop containing nucleotide triphosphate hydrolases"/>
    <property type="match status" value="1"/>
</dbReference>